<dbReference type="PANTHER" id="PTHR21320">
    <property type="entry name" value="CYTOCHROME C OXIDASE ASSEMBLY PROTEIN COX11-RELATED"/>
    <property type="match status" value="1"/>
</dbReference>
<evidence type="ECO:0000313" key="13">
    <source>
        <dbReference type="EMBL" id="SEA89309.1"/>
    </source>
</evidence>
<dbReference type="PANTHER" id="PTHR21320:SF3">
    <property type="entry name" value="CYTOCHROME C OXIDASE ASSEMBLY PROTEIN COX11, MITOCHONDRIAL-RELATED"/>
    <property type="match status" value="1"/>
</dbReference>
<dbReference type="InterPro" id="IPR023471">
    <property type="entry name" value="CtaG/Cox11_dom_sf"/>
</dbReference>
<evidence type="ECO:0000256" key="3">
    <source>
        <dbReference type="ARBA" id="ARBA00009620"/>
    </source>
</evidence>
<keyword evidence="8 12" id="KW-0735">Signal-anchor</keyword>
<dbReference type="FunFam" id="2.60.370.10:FF:000001">
    <property type="entry name" value="COX11 cytochrome c oxidase assembly homolog"/>
    <property type="match status" value="1"/>
</dbReference>
<dbReference type="AlphaFoldDB" id="A0A1H4EWI6"/>
<comment type="function">
    <text evidence="1 12">Exerts its effect at some terminal stage of cytochrome c oxidase synthesis, probably by being involved in the insertion of the copper B into subunit I.</text>
</comment>
<evidence type="ECO:0000256" key="10">
    <source>
        <dbReference type="ARBA" id="ARBA00023008"/>
    </source>
</evidence>
<dbReference type="SUPFAM" id="SSF110111">
    <property type="entry name" value="Ctag/Cox11"/>
    <property type="match status" value="1"/>
</dbReference>
<dbReference type="Pfam" id="PF04442">
    <property type="entry name" value="CtaG_Cox11"/>
    <property type="match status" value="1"/>
</dbReference>
<dbReference type="RefSeq" id="WP_093255539.1">
    <property type="nucleotide sequence ID" value="NZ_FNQM01000016.1"/>
</dbReference>
<dbReference type="GO" id="GO:0005507">
    <property type="term" value="F:copper ion binding"/>
    <property type="evidence" value="ECO:0007669"/>
    <property type="project" value="InterPro"/>
</dbReference>
<keyword evidence="5 12" id="KW-1003">Cell membrane</keyword>
<keyword evidence="7 12" id="KW-0812">Transmembrane</keyword>
<dbReference type="OrthoDB" id="9804841at2"/>
<evidence type="ECO:0000256" key="7">
    <source>
        <dbReference type="ARBA" id="ARBA00022692"/>
    </source>
</evidence>
<gene>
    <name evidence="12" type="primary">ctaG</name>
    <name evidence="13" type="ORF">SAMN05444370_11642</name>
</gene>
<keyword evidence="6 12" id="KW-0997">Cell inner membrane</keyword>
<dbReference type="GO" id="GO:0005886">
    <property type="term" value="C:plasma membrane"/>
    <property type="evidence" value="ECO:0007669"/>
    <property type="project" value="UniProtKB-SubCell"/>
</dbReference>
<accession>A0A1H4EWI6</accession>
<keyword evidence="9 12" id="KW-1133">Transmembrane helix</keyword>
<evidence type="ECO:0000256" key="2">
    <source>
        <dbReference type="ARBA" id="ARBA00004382"/>
    </source>
</evidence>
<dbReference type="InterPro" id="IPR007533">
    <property type="entry name" value="Cyt_c_oxidase_assmbl_CtaG"/>
</dbReference>
<feature type="topological domain" description="Periplasmic" evidence="12">
    <location>
        <begin position="32"/>
        <end position="198"/>
    </location>
</feature>
<dbReference type="GO" id="GO:0008535">
    <property type="term" value="P:respiratory chain complex IV assembly"/>
    <property type="evidence" value="ECO:0007669"/>
    <property type="project" value="UniProtKB-UniRule"/>
</dbReference>
<evidence type="ECO:0000256" key="12">
    <source>
        <dbReference type="HAMAP-Rule" id="MF_00155"/>
    </source>
</evidence>
<evidence type="ECO:0000256" key="6">
    <source>
        <dbReference type="ARBA" id="ARBA00022519"/>
    </source>
</evidence>
<evidence type="ECO:0000256" key="5">
    <source>
        <dbReference type="ARBA" id="ARBA00022475"/>
    </source>
</evidence>
<protein>
    <recommendedName>
        <fullName evidence="4 12">Cytochrome c oxidase assembly protein CtaG</fullName>
    </recommendedName>
</protein>
<dbReference type="HAMAP" id="MF_00155">
    <property type="entry name" value="CtaG"/>
    <property type="match status" value="1"/>
</dbReference>
<evidence type="ECO:0000256" key="9">
    <source>
        <dbReference type="ARBA" id="ARBA00022989"/>
    </source>
</evidence>
<dbReference type="NCBIfam" id="NF003465">
    <property type="entry name" value="PRK05089.1"/>
    <property type="match status" value="1"/>
</dbReference>
<dbReference type="PIRSF" id="PIRSF005413">
    <property type="entry name" value="COX11"/>
    <property type="match status" value="1"/>
</dbReference>
<evidence type="ECO:0000256" key="8">
    <source>
        <dbReference type="ARBA" id="ARBA00022968"/>
    </source>
</evidence>
<evidence type="ECO:0000256" key="1">
    <source>
        <dbReference type="ARBA" id="ARBA00004007"/>
    </source>
</evidence>
<evidence type="ECO:0000256" key="11">
    <source>
        <dbReference type="ARBA" id="ARBA00023136"/>
    </source>
</evidence>
<evidence type="ECO:0000256" key="4">
    <source>
        <dbReference type="ARBA" id="ARBA00015384"/>
    </source>
</evidence>
<feature type="topological domain" description="Cytoplasmic" evidence="12">
    <location>
        <begin position="1"/>
        <end position="8"/>
    </location>
</feature>
<keyword evidence="11 12" id="KW-0472">Membrane</keyword>
<dbReference type="STRING" id="89524.SAMN05444370_11642"/>
<keyword evidence="14" id="KW-1185">Reference proteome</keyword>
<proteinExistence type="inferred from homology"/>
<dbReference type="EMBL" id="FNQM01000016">
    <property type="protein sequence ID" value="SEA89309.1"/>
    <property type="molecule type" value="Genomic_DNA"/>
</dbReference>
<comment type="subcellular location">
    <subcellularLocation>
        <location evidence="2 12">Cell inner membrane</location>
        <topology evidence="2 12">Single-pass type II membrane protein</topology>
        <orientation evidence="2 12">Periplasmic side</orientation>
    </subcellularLocation>
</comment>
<comment type="similarity">
    <text evidence="3 12">Belongs to the COX11/CtaG family.</text>
</comment>
<dbReference type="Gene3D" id="2.60.370.10">
    <property type="entry name" value="Ctag/Cox11"/>
    <property type="match status" value="1"/>
</dbReference>
<name>A0A1H4EWI6_9RHOB</name>
<reference evidence="13 14" key="1">
    <citation type="submission" date="2016-10" db="EMBL/GenBank/DDBJ databases">
        <authorList>
            <person name="de Groot N.N."/>
        </authorList>
    </citation>
    <scope>NUCLEOTIDE SEQUENCE [LARGE SCALE GENOMIC DNA]</scope>
    <source>
        <strain evidence="13 14">DSM 15345</strain>
    </source>
</reference>
<organism evidence="13 14">
    <name type="scientific">Rubrimonas cliftonensis</name>
    <dbReference type="NCBI Taxonomy" id="89524"/>
    <lineage>
        <taxon>Bacteria</taxon>
        <taxon>Pseudomonadati</taxon>
        <taxon>Pseudomonadota</taxon>
        <taxon>Alphaproteobacteria</taxon>
        <taxon>Rhodobacterales</taxon>
        <taxon>Paracoccaceae</taxon>
        <taxon>Rubrimonas</taxon>
    </lineage>
</organism>
<sequence>MVGPVRNHRNRRTVIALAGVAVFMVGMSFAAVPLYDMFCRVTGFAGTTQKAEGDSDVILDRTINVRFDASTMGIDWRFKPVQRQMTLRIGETGLAFYEATNLSDRPITGTASYNVTPYSTGGYFAKIACFCFVEQTLQPGETVQMPVSFYVDPDIVDDPEAGRVPTITLSYTFYETEESRELAAVHGDARDAAATTTR</sequence>
<dbReference type="Proteomes" id="UP000198703">
    <property type="component" value="Unassembled WGS sequence"/>
</dbReference>
<keyword evidence="10 12" id="KW-0186">Copper</keyword>
<evidence type="ECO:0000313" key="14">
    <source>
        <dbReference type="Proteomes" id="UP000198703"/>
    </source>
</evidence>